<evidence type="ECO:0000313" key="1">
    <source>
        <dbReference type="EMBL" id="JAE05993.1"/>
    </source>
</evidence>
<reference evidence="1" key="1">
    <citation type="submission" date="2014-09" db="EMBL/GenBank/DDBJ databases">
        <authorList>
            <person name="Magalhaes I.L.F."/>
            <person name="Oliveira U."/>
            <person name="Santos F.R."/>
            <person name="Vidigal T.H.D.A."/>
            <person name="Brescovit A.D."/>
            <person name="Santos A.J."/>
        </authorList>
    </citation>
    <scope>NUCLEOTIDE SEQUENCE</scope>
    <source>
        <tissue evidence="1">Shoot tissue taken approximately 20 cm above the soil surface</tissue>
    </source>
</reference>
<dbReference type="EMBL" id="GBRH01191903">
    <property type="protein sequence ID" value="JAE05993.1"/>
    <property type="molecule type" value="Transcribed_RNA"/>
</dbReference>
<proteinExistence type="predicted"/>
<dbReference type="AlphaFoldDB" id="A0A0A9FCK4"/>
<name>A0A0A9FCK4_ARUDO</name>
<reference evidence="1" key="2">
    <citation type="journal article" date="2015" name="Data Brief">
        <title>Shoot transcriptome of the giant reed, Arundo donax.</title>
        <authorList>
            <person name="Barrero R.A."/>
            <person name="Guerrero F.D."/>
            <person name="Moolhuijzen P."/>
            <person name="Goolsby J.A."/>
            <person name="Tidwell J."/>
            <person name="Bellgard S.E."/>
            <person name="Bellgard M.I."/>
        </authorList>
    </citation>
    <scope>NUCLEOTIDE SEQUENCE</scope>
    <source>
        <tissue evidence="1">Shoot tissue taken approximately 20 cm above the soil surface</tissue>
    </source>
</reference>
<accession>A0A0A9FCK4</accession>
<organism evidence="1">
    <name type="scientific">Arundo donax</name>
    <name type="common">Giant reed</name>
    <name type="synonym">Donax arundinaceus</name>
    <dbReference type="NCBI Taxonomy" id="35708"/>
    <lineage>
        <taxon>Eukaryota</taxon>
        <taxon>Viridiplantae</taxon>
        <taxon>Streptophyta</taxon>
        <taxon>Embryophyta</taxon>
        <taxon>Tracheophyta</taxon>
        <taxon>Spermatophyta</taxon>
        <taxon>Magnoliopsida</taxon>
        <taxon>Liliopsida</taxon>
        <taxon>Poales</taxon>
        <taxon>Poaceae</taxon>
        <taxon>PACMAD clade</taxon>
        <taxon>Arundinoideae</taxon>
        <taxon>Arundineae</taxon>
        <taxon>Arundo</taxon>
    </lineage>
</organism>
<protein>
    <submittedName>
        <fullName evidence="1">Uncharacterized protein</fullName>
    </submittedName>
</protein>
<sequence>MIYTRSRAMAPSIDLDAALDLLEDVEALNDLLLCPLLRPGHSSGLGSAIGSSSRDSRRAARVALRPVLGSHAEGLPVRDI</sequence>